<dbReference type="FunFam" id="1.20.1740.10:FF:000001">
    <property type="entry name" value="Amino acid permease"/>
    <property type="match status" value="1"/>
</dbReference>
<evidence type="ECO:0000256" key="2">
    <source>
        <dbReference type="ARBA" id="ARBA00022448"/>
    </source>
</evidence>
<evidence type="ECO:0000256" key="6">
    <source>
        <dbReference type="SAM" id="MobiDB-lite"/>
    </source>
</evidence>
<evidence type="ECO:0000256" key="3">
    <source>
        <dbReference type="ARBA" id="ARBA00022692"/>
    </source>
</evidence>
<evidence type="ECO:0000256" key="1">
    <source>
        <dbReference type="ARBA" id="ARBA00004141"/>
    </source>
</evidence>
<organism evidence="9 10">
    <name type="scientific">Penicillium brevicompactum</name>
    <dbReference type="NCBI Taxonomy" id="5074"/>
    <lineage>
        <taxon>Eukaryota</taxon>
        <taxon>Fungi</taxon>
        <taxon>Dikarya</taxon>
        <taxon>Ascomycota</taxon>
        <taxon>Pezizomycotina</taxon>
        <taxon>Eurotiomycetes</taxon>
        <taxon>Eurotiomycetidae</taxon>
        <taxon>Eurotiales</taxon>
        <taxon>Aspergillaceae</taxon>
        <taxon>Penicillium</taxon>
    </lineage>
</organism>
<dbReference type="GO" id="GO:0016020">
    <property type="term" value="C:membrane"/>
    <property type="evidence" value="ECO:0007669"/>
    <property type="project" value="UniProtKB-SubCell"/>
</dbReference>
<dbReference type="PANTHER" id="PTHR43341:SF18">
    <property type="entry name" value="AMINO ACID PERMEASE_ SLC12A DOMAIN-CONTAINING PROTEIN"/>
    <property type="match status" value="1"/>
</dbReference>
<dbReference type="GO" id="GO:0015171">
    <property type="term" value="F:amino acid transmembrane transporter activity"/>
    <property type="evidence" value="ECO:0007669"/>
    <property type="project" value="TreeGrafter"/>
</dbReference>
<feature type="transmembrane region" description="Helical" evidence="7">
    <location>
        <begin position="163"/>
        <end position="183"/>
    </location>
</feature>
<dbReference type="InterPro" id="IPR004841">
    <property type="entry name" value="AA-permease/SLC12A_dom"/>
</dbReference>
<comment type="caution">
    <text evidence="9">The sequence shown here is derived from an EMBL/GenBank/DDBJ whole genome shotgun (WGS) entry which is preliminary data.</text>
</comment>
<proteinExistence type="predicted"/>
<keyword evidence="4 7" id="KW-1133">Transmembrane helix</keyword>
<evidence type="ECO:0000259" key="8">
    <source>
        <dbReference type="Pfam" id="PF00324"/>
    </source>
</evidence>
<reference evidence="9" key="1">
    <citation type="submission" date="2022-12" db="EMBL/GenBank/DDBJ databases">
        <authorList>
            <person name="Petersen C."/>
        </authorList>
    </citation>
    <scope>NUCLEOTIDE SEQUENCE</scope>
    <source>
        <strain evidence="9">IBT 35675</strain>
    </source>
</reference>
<evidence type="ECO:0000256" key="7">
    <source>
        <dbReference type="SAM" id="Phobius"/>
    </source>
</evidence>
<dbReference type="Proteomes" id="UP001148299">
    <property type="component" value="Unassembled WGS sequence"/>
</dbReference>
<feature type="transmembrane region" description="Helical" evidence="7">
    <location>
        <begin position="233"/>
        <end position="255"/>
    </location>
</feature>
<feature type="transmembrane region" description="Helical" evidence="7">
    <location>
        <begin position="56"/>
        <end position="76"/>
    </location>
</feature>
<dbReference type="Pfam" id="PF00324">
    <property type="entry name" value="AA_permease"/>
    <property type="match status" value="1"/>
</dbReference>
<feature type="transmembrane region" description="Helical" evidence="7">
    <location>
        <begin position="284"/>
        <end position="303"/>
    </location>
</feature>
<dbReference type="InterPro" id="IPR050524">
    <property type="entry name" value="APC_YAT"/>
</dbReference>
<feature type="transmembrane region" description="Helical" evidence="7">
    <location>
        <begin position="408"/>
        <end position="428"/>
    </location>
</feature>
<sequence>MAQVKDPLPDGISRTESSPNGQHDVEKTKDPNGAGAPELAEMQELRKGLQQRHIQMIALAGTIGTGLFLGSGRALANAGPAGIFMGYTFMGLLISGVTLSIGELSSLVPLSGGVIRPAAYFVDPAFSFAQGWNVTYQYLISIPAEISAASVIVQYWITINNAIWVTVFSAVLFASNLFLVRIYGEVEFTLAIMKIILIVGMNIMGLVITTGGGPNHKPIGFKYWHNPGPFVQYLGVPGSLGQFMGFWTVFVNAAYAYSSVETISMAAAETYAPRRNIPKAAKRVFVRVGLFYVISIFMITLLVPSDDPMLLRSTGTAAQSPFLIAAERAGISVVPHIINALVLSSAWSSGNSTLLSGSRILFGLAREGQAPRFLARTSRWGVPYMGVLAIGVWMALGYMSVSSTAATVFTWLQDLVACAQIMSWLVISNIDQYPSWSTETFISAYLDIGIFASLYFGYKIWYRTKIVSLEESPVARFVEIAENDPDPPEPPKSKWSALNFLWG</sequence>
<feature type="region of interest" description="Disordered" evidence="6">
    <location>
        <begin position="1"/>
        <end position="36"/>
    </location>
</feature>
<dbReference type="AlphaFoldDB" id="A0A9W9QT61"/>
<keyword evidence="3 7" id="KW-0812">Transmembrane</keyword>
<dbReference type="PANTHER" id="PTHR43341">
    <property type="entry name" value="AMINO ACID PERMEASE"/>
    <property type="match status" value="1"/>
</dbReference>
<feature type="transmembrane region" description="Helical" evidence="7">
    <location>
        <begin position="440"/>
        <end position="458"/>
    </location>
</feature>
<feature type="transmembrane region" description="Helical" evidence="7">
    <location>
        <begin position="82"/>
        <end position="101"/>
    </location>
</feature>
<feature type="transmembrane region" description="Helical" evidence="7">
    <location>
        <begin position="381"/>
        <end position="401"/>
    </location>
</feature>
<keyword evidence="10" id="KW-1185">Reference proteome</keyword>
<comment type="subcellular location">
    <subcellularLocation>
        <location evidence="1">Membrane</location>
        <topology evidence="1">Multi-pass membrane protein</topology>
    </subcellularLocation>
</comment>
<dbReference type="EMBL" id="JAPZBR010000008">
    <property type="protein sequence ID" value="KAJ5340508.1"/>
    <property type="molecule type" value="Genomic_DNA"/>
</dbReference>
<protein>
    <submittedName>
        <fullName evidence="9">Amino acid permease</fullName>
    </submittedName>
</protein>
<evidence type="ECO:0000256" key="4">
    <source>
        <dbReference type="ARBA" id="ARBA00022989"/>
    </source>
</evidence>
<feature type="domain" description="Amino acid permease/ SLC12A" evidence="8">
    <location>
        <begin position="53"/>
        <end position="428"/>
    </location>
</feature>
<name>A0A9W9QT61_PENBR</name>
<feature type="transmembrane region" description="Helical" evidence="7">
    <location>
        <begin position="195"/>
        <end position="213"/>
    </location>
</feature>
<reference evidence="9" key="2">
    <citation type="journal article" date="2023" name="IMA Fungus">
        <title>Comparative genomic study of the Penicillium genus elucidates a diverse pangenome and 15 lateral gene transfer events.</title>
        <authorList>
            <person name="Petersen C."/>
            <person name="Sorensen T."/>
            <person name="Nielsen M.R."/>
            <person name="Sondergaard T.E."/>
            <person name="Sorensen J.L."/>
            <person name="Fitzpatrick D.A."/>
            <person name="Frisvad J.C."/>
            <person name="Nielsen K.L."/>
        </authorList>
    </citation>
    <scope>NUCLEOTIDE SEQUENCE</scope>
    <source>
        <strain evidence="9">IBT 35675</strain>
    </source>
</reference>
<evidence type="ECO:0000313" key="10">
    <source>
        <dbReference type="Proteomes" id="UP001148299"/>
    </source>
</evidence>
<gene>
    <name evidence="9" type="ORF">N7541_009632</name>
</gene>
<keyword evidence="5 7" id="KW-0472">Membrane</keyword>
<evidence type="ECO:0000256" key="5">
    <source>
        <dbReference type="ARBA" id="ARBA00023136"/>
    </source>
</evidence>
<accession>A0A9W9QT61</accession>
<evidence type="ECO:0000313" key="9">
    <source>
        <dbReference type="EMBL" id="KAJ5340508.1"/>
    </source>
</evidence>
<keyword evidence="2" id="KW-0813">Transport</keyword>
<dbReference type="Gene3D" id="1.20.1740.10">
    <property type="entry name" value="Amino acid/polyamine transporter I"/>
    <property type="match status" value="1"/>
</dbReference>